<dbReference type="PROSITE" id="PS50887">
    <property type="entry name" value="GGDEF"/>
    <property type="match status" value="1"/>
</dbReference>
<dbReference type="SMART" id="SM00091">
    <property type="entry name" value="PAS"/>
    <property type="match status" value="4"/>
</dbReference>
<feature type="domain" description="PAC" evidence="2">
    <location>
        <begin position="604"/>
        <end position="657"/>
    </location>
</feature>
<dbReference type="GO" id="GO:0006355">
    <property type="term" value="P:regulation of DNA-templated transcription"/>
    <property type="evidence" value="ECO:0007669"/>
    <property type="project" value="InterPro"/>
</dbReference>
<evidence type="ECO:0000313" key="6">
    <source>
        <dbReference type="Proteomes" id="UP000194440"/>
    </source>
</evidence>
<dbReference type="RefSeq" id="WP_086927274.1">
    <property type="nucleotide sequence ID" value="NZ_CP021366.1"/>
</dbReference>
<dbReference type="SMART" id="SM00052">
    <property type="entry name" value="EAL"/>
    <property type="match status" value="1"/>
</dbReference>
<dbReference type="PROSITE" id="PS50883">
    <property type="entry name" value="EAL"/>
    <property type="match status" value="1"/>
</dbReference>
<dbReference type="CDD" id="cd01948">
    <property type="entry name" value="EAL"/>
    <property type="match status" value="1"/>
</dbReference>
<dbReference type="InterPro" id="IPR035965">
    <property type="entry name" value="PAS-like_dom_sf"/>
</dbReference>
<dbReference type="SUPFAM" id="SSF55785">
    <property type="entry name" value="PYP-like sensor domain (PAS domain)"/>
    <property type="match status" value="5"/>
</dbReference>
<dbReference type="SUPFAM" id="SSF141868">
    <property type="entry name" value="EAL domain-like"/>
    <property type="match status" value="1"/>
</dbReference>
<dbReference type="Pfam" id="PF13426">
    <property type="entry name" value="PAS_9"/>
    <property type="match status" value="1"/>
</dbReference>
<dbReference type="InterPro" id="IPR001610">
    <property type="entry name" value="PAC"/>
</dbReference>
<dbReference type="InterPro" id="IPR035919">
    <property type="entry name" value="EAL_sf"/>
</dbReference>
<keyword evidence="1" id="KW-0175">Coiled coil</keyword>
<dbReference type="NCBIfam" id="TIGR00229">
    <property type="entry name" value="sensory_box"/>
    <property type="match status" value="3"/>
</dbReference>
<dbReference type="NCBIfam" id="TIGR00254">
    <property type="entry name" value="GGDEF"/>
    <property type="match status" value="1"/>
</dbReference>
<dbReference type="InterPro" id="IPR013767">
    <property type="entry name" value="PAS_fold"/>
</dbReference>
<evidence type="ECO:0000259" key="3">
    <source>
        <dbReference type="PROSITE" id="PS50883"/>
    </source>
</evidence>
<dbReference type="EMBL" id="CP021366">
    <property type="protein sequence ID" value="ART59091.1"/>
    <property type="molecule type" value="Genomic_DNA"/>
</dbReference>
<dbReference type="Gene3D" id="3.30.70.270">
    <property type="match status" value="1"/>
</dbReference>
<dbReference type="GO" id="GO:0003824">
    <property type="term" value="F:catalytic activity"/>
    <property type="evidence" value="ECO:0007669"/>
    <property type="project" value="UniProtKB-ARBA"/>
</dbReference>
<dbReference type="CDD" id="cd01949">
    <property type="entry name" value="GGDEF"/>
    <property type="match status" value="1"/>
</dbReference>
<dbReference type="PANTHER" id="PTHR44757">
    <property type="entry name" value="DIGUANYLATE CYCLASE DGCP"/>
    <property type="match status" value="1"/>
</dbReference>
<dbReference type="InterPro" id="IPR000014">
    <property type="entry name" value="PAS"/>
</dbReference>
<dbReference type="PANTHER" id="PTHR44757:SF2">
    <property type="entry name" value="BIOFILM ARCHITECTURE MAINTENANCE PROTEIN MBAA"/>
    <property type="match status" value="1"/>
</dbReference>
<evidence type="ECO:0000259" key="2">
    <source>
        <dbReference type="PROSITE" id="PS50113"/>
    </source>
</evidence>
<feature type="domain" description="PAC" evidence="2">
    <location>
        <begin position="352"/>
        <end position="403"/>
    </location>
</feature>
<evidence type="ECO:0000259" key="4">
    <source>
        <dbReference type="PROSITE" id="PS50887"/>
    </source>
</evidence>
<evidence type="ECO:0000313" key="5">
    <source>
        <dbReference type="EMBL" id="ART59091.1"/>
    </source>
</evidence>
<reference evidence="5" key="1">
    <citation type="submission" date="2017-05" db="EMBL/GenBank/DDBJ databases">
        <title>Polyphasic characterization of four soil-derived phenanthrene-degrading Acidovorax strains and proposal of Acidovorax phenanthrenivorans sp. nov.</title>
        <authorList>
            <person name="Singleton D."/>
            <person name="Lee J."/>
            <person name="Dickey A.N."/>
            <person name="Stroud A."/>
            <person name="Scholl E.H."/>
            <person name="Wright F.A."/>
            <person name="Aitken M.D."/>
        </authorList>
    </citation>
    <scope>NUCLEOTIDE SEQUENCE</scope>
    <source>
        <strain evidence="5">P4</strain>
    </source>
</reference>
<keyword evidence="6" id="KW-1185">Reference proteome</keyword>
<dbReference type="SMART" id="SM00267">
    <property type="entry name" value="GGDEF"/>
    <property type="match status" value="1"/>
</dbReference>
<sequence length="1100" mass="122653">MDVVPDLKNSLAAEQQANRDLRQRNQQMRLALDALGGGRWVWDIPRQKLACHGRFYIAFGMDAADTEDAWERWHGRKHPADAARLADKLERAMRGQLDTYEAEFRILDTAGRWRWVISRGLVGERDADGHPLTLLGMDVDVTAQHEIEEALRASEAKYTTIYQTLPDPAGISRISDGRYLDVNPAFCALLGAERDAVLGRTSTELNIWHSGQERARMLETYQRDGKVDRLPMVAQRNGVRVPGLMSARPVVVDGEDCFLFVFHDMTEAQRASDELRALNNLLQQAGRMARLGAWEISRTRGVVYWSDVCYDIHGLPPGAPLPGDYIERFVAPEWQDAVRSKSHDCIHRREEWSLEVEIVRTDGRHAWVRARGEPVVLEGTVTGMRGVLQDIDEAKRAEQRLRQSEDRFSRIFHLMPYPMGMTRQSDGAYVEVNPAWEQVLGFTRAQAVGSSAIKLGIFEAHDRARLIDVARQVGQLDAYEVNIITRSGEKRTVLQSMRATEFDGEPCWLFALQDITDRKRSEEQVREREALLSLTISAAALGLWDWNLQTGVVHGDARWRTLRGAATGEADACAVHWATSVAADALPDISAELARHTANPATPFDATWKVMLPQEGARWIRNLGKIISHDSAGQPTRMLGVAIDVTPQREQEELLQKLAHYDALTGLPNRVLLAHRLQDGMARARAQGTQLGVAYLDLDGFKPVNDRLGHGAGDRLLVVVAGRLSRALRPQDCVARLGGDEFVILMPGLATHADGERLLQRVMESISSPYTLDTERVAVTASIGYTVFPSDDADADTLLRHADQAMYAAKQAGRNRFHQFDAAQERAQREQREQGLRLREALVQAQFVLFLQPKVVMQTGQVIGAEALVRWQHPERGLLPPGAFLPLLDGTELEIDFGQWVVEAALAQLEQLLDAGLNLPVSVNISAQHLQHPDFAGWMVQCLARHPRVAPRLLELEITESAALYDLTAVTETLATLRALGVAISLDDFGTGYSSLTYLRRLPMDTLKIDQSFVQGMMADPGDRAIVQGVIGLAQSFGYQVIAEGVETIEQGQLLQQLGCAQAQGYCIARPMPLGAFIDWSRHWQQPTAWQHFPSEGYSI</sequence>
<gene>
    <name evidence="5" type="ORF">CBP36_09725</name>
</gene>
<dbReference type="PROSITE" id="PS50113">
    <property type="entry name" value="PAC"/>
    <property type="match status" value="3"/>
</dbReference>
<dbReference type="InterPro" id="IPR043128">
    <property type="entry name" value="Rev_trsase/Diguanyl_cyclase"/>
</dbReference>
<dbReference type="Gene3D" id="3.20.20.450">
    <property type="entry name" value="EAL domain"/>
    <property type="match status" value="1"/>
</dbReference>
<feature type="coiled-coil region" evidence="1">
    <location>
        <begin position="4"/>
        <end position="31"/>
    </location>
</feature>
<dbReference type="KEGG" id="acip:CBP36_09725"/>
<dbReference type="InterPro" id="IPR001633">
    <property type="entry name" value="EAL_dom"/>
</dbReference>
<evidence type="ECO:0000256" key="1">
    <source>
        <dbReference type="SAM" id="Coils"/>
    </source>
</evidence>
<proteinExistence type="predicted"/>
<dbReference type="SUPFAM" id="SSF55073">
    <property type="entry name" value="Nucleotide cyclase"/>
    <property type="match status" value="1"/>
</dbReference>
<accession>A0A240UC57</accession>
<dbReference type="InterPro" id="IPR000160">
    <property type="entry name" value="GGDEF_dom"/>
</dbReference>
<feature type="domain" description="GGDEF" evidence="4">
    <location>
        <begin position="689"/>
        <end position="822"/>
    </location>
</feature>
<dbReference type="InterPro" id="IPR029787">
    <property type="entry name" value="Nucleotide_cyclase"/>
</dbReference>
<dbReference type="SMART" id="SM00086">
    <property type="entry name" value="PAC"/>
    <property type="match status" value="5"/>
</dbReference>
<dbReference type="Pfam" id="PF00563">
    <property type="entry name" value="EAL"/>
    <property type="match status" value="1"/>
</dbReference>
<dbReference type="OrthoDB" id="9813903at2"/>
<dbReference type="InterPro" id="IPR052155">
    <property type="entry name" value="Biofilm_reg_signaling"/>
</dbReference>
<organism evidence="5 6">
    <name type="scientific">Acidovorax carolinensis</name>
    <dbReference type="NCBI Taxonomy" id="553814"/>
    <lineage>
        <taxon>Bacteria</taxon>
        <taxon>Pseudomonadati</taxon>
        <taxon>Pseudomonadota</taxon>
        <taxon>Betaproteobacteria</taxon>
        <taxon>Burkholderiales</taxon>
        <taxon>Comamonadaceae</taxon>
        <taxon>Acidovorax</taxon>
    </lineage>
</organism>
<dbReference type="AlphaFoldDB" id="A0A240UC57"/>
<protein>
    <submittedName>
        <fullName evidence="5">GGDEF domain-containing protein</fullName>
    </submittedName>
</protein>
<feature type="domain" description="EAL" evidence="3">
    <location>
        <begin position="831"/>
        <end position="1085"/>
    </location>
</feature>
<dbReference type="Proteomes" id="UP000194440">
    <property type="component" value="Chromosome"/>
</dbReference>
<dbReference type="FunFam" id="3.30.70.270:FF:000001">
    <property type="entry name" value="Diguanylate cyclase domain protein"/>
    <property type="match status" value="1"/>
</dbReference>
<dbReference type="CDD" id="cd00130">
    <property type="entry name" value="PAS"/>
    <property type="match status" value="2"/>
</dbReference>
<dbReference type="Pfam" id="PF08447">
    <property type="entry name" value="PAS_3"/>
    <property type="match status" value="3"/>
</dbReference>
<feature type="domain" description="PAC" evidence="2">
    <location>
        <begin position="100"/>
        <end position="153"/>
    </location>
</feature>
<dbReference type="Pfam" id="PF00990">
    <property type="entry name" value="GGDEF"/>
    <property type="match status" value="1"/>
</dbReference>
<dbReference type="Gene3D" id="3.30.450.20">
    <property type="entry name" value="PAS domain"/>
    <property type="match status" value="5"/>
</dbReference>
<dbReference type="Pfam" id="PF00989">
    <property type="entry name" value="PAS"/>
    <property type="match status" value="1"/>
</dbReference>
<dbReference type="InterPro" id="IPR013655">
    <property type="entry name" value="PAS_fold_3"/>
</dbReference>
<dbReference type="InterPro" id="IPR000700">
    <property type="entry name" value="PAS-assoc_C"/>
</dbReference>
<dbReference type="Gene3D" id="2.10.70.100">
    <property type="match status" value="1"/>
</dbReference>
<name>A0A240UC57_9BURK</name>